<comment type="caution">
    <text evidence="6">The sequence shown here is derived from an EMBL/GenBank/DDBJ whole genome shotgun (WGS) entry which is preliminary data.</text>
</comment>
<keyword evidence="4 5" id="KW-0408">Iron</keyword>
<evidence type="ECO:0000256" key="4">
    <source>
        <dbReference type="ARBA" id="ARBA00023004"/>
    </source>
</evidence>
<accession>A0A099KAF7</accession>
<dbReference type="Pfam" id="PF01152">
    <property type="entry name" value="Bac_globin"/>
    <property type="match status" value="1"/>
</dbReference>
<evidence type="ECO:0000256" key="5">
    <source>
        <dbReference type="PIRSR" id="PIRSR601486-1"/>
    </source>
</evidence>
<evidence type="ECO:0000256" key="1">
    <source>
        <dbReference type="ARBA" id="ARBA00022448"/>
    </source>
</evidence>
<proteinExistence type="predicted"/>
<gene>
    <name evidence="6" type="ORF">GAB14E_4362</name>
</gene>
<protein>
    <submittedName>
        <fullName evidence="6">Globin</fullName>
    </submittedName>
</protein>
<dbReference type="InterPro" id="IPR012292">
    <property type="entry name" value="Globin/Proto"/>
</dbReference>
<organism evidence="6 7">
    <name type="scientific">Colwellia psychrerythraea</name>
    <name type="common">Vibrio psychroerythus</name>
    <dbReference type="NCBI Taxonomy" id="28229"/>
    <lineage>
        <taxon>Bacteria</taxon>
        <taxon>Pseudomonadati</taxon>
        <taxon>Pseudomonadota</taxon>
        <taxon>Gammaproteobacteria</taxon>
        <taxon>Alteromonadales</taxon>
        <taxon>Colwelliaceae</taxon>
        <taxon>Colwellia</taxon>
    </lineage>
</organism>
<dbReference type="InterPro" id="IPR001486">
    <property type="entry name" value="Hemoglobin_trunc"/>
</dbReference>
<dbReference type="GO" id="GO:0046872">
    <property type="term" value="F:metal ion binding"/>
    <property type="evidence" value="ECO:0007669"/>
    <property type="project" value="UniProtKB-KW"/>
</dbReference>
<feature type="binding site" description="distal binding residue" evidence="5">
    <location>
        <position position="72"/>
    </location>
    <ligand>
        <name>heme</name>
        <dbReference type="ChEBI" id="CHEBI:30413"/>
    </ligand>
    <ligandPart>
        <name>Fe</name>
        <dbReference type="ChEBI" id="CHEBI:18248"/>
    </ligandPart>
</feature>
<dbReference type="EMBL" id="JQEC01000071">
    <property type="protein sequence ID" value="KGJ87684.1"/>
    <property type="molecule type" value="Genomic_DNA"/>
</dbReference>
<dbReference type="Gene3D" id="1.10.490.10">
    <property type="entry name" value="Globins"/>
    <property type="match status" value="1"/>
</dbReference>
<dbReference type="OrthoDB" id="9795814at2"/>
<dbReference type="GO" id="GO:0019825">
    <property type="term" value="F:oxygen binding"/>
    <property type="evidence" value="ECO:0007669"/>
    <property type="project" value="InterPro"/>
</dbReference>
<dbReference type="Proteomes" id="UP000029868">
    <property type="component" value="Unassembled WGS sequence"/>
</dbReference>
<name>A0A099KAF7_COLPS</name>
<evidence type="ECO:0000256" key="3">
    <source>
        <dbReference type="ARBA" id="ARBA00022723"/>
    </source>
</evidence>
<dbReference type="RefSeq" id="WP_052094087.1">
    <property type="nucleotide sequence ID" value="NZ_JQEC01000071.1"/>
</dbReference>
<reference evidence="6 7" key="1">
    <citation type="submission" date="2014-08" db="EMBL/GenBank/DDBJ databases">
        <title>Genomic and Phenotypic Diversity of Colwellia psychrerythraea strains from Disparate Marine Basins.</title>
        <authorList>
            <person name="Techtmann S.M."/>
            <person name="Stelling S.C."/>
            <person name="Utturkar S.M."/>
            <person name="Alshibli N."/>
            <person name="Harris A."/>
            <person name="Brown S.D."/>
            <person name="Hazen T.C."/>
        </authorList>
    </citation>
    <scope>NUCLEOTIDE SEQUENCE [LARGE SCALE GENOMIC DNA]</scope>
    <source>
        <strain evidence="6 7">GAB14E</strain>
    </source>
</reference>
<dbReference type="InterPro" id="IPR009050">
    <property type="entry name" value="Globin-like_sf"/>
</dbReference>
<dbReference type="PATRIC" id="fig|28229.3.peg.4339"/>
<dbReference type="AlphaFoldDB" id="A0A099KAF7"/>
<evidence type="ECO:0000313" key="7">
    <source>
        <dbReference type="Proteomes" id="UP000029868"/>
    </source>
</evidence>
<evidence type="ECO:0000313" key="6">
    <source>
        <dbReference type="EMBL" id="KGJ87684.1"/>
    </source>
</evidence>
<keyword evidence="2 5" id="KW-0349">Heme</keyword>
<keyword evidence="3 5" id="KW-0479">Metal-binding</keyword>
<dbReference type="CDD" id="cd00454">
    <property type="entry name" value="TrHb1_N"/>
    <property type="match status" value="1"/>
</dbReference>
<evidence type="ECO:0000256" key="2">
    <source>
        <dbReference type="ARBA" id="ARBA00022617"/>
    </source>
</evidence>
<keyword evidence="1" id="KW-0813">Transport</keyword>
<dbReference type="SUPFAM" id="SSF46458">
    <property type="entry name" value="Globin-like"/>
    <property type="match status" value="1"/>
</dbReference>
<dbReference type="GO" id="GO:0020037">
    <property type="term" value="F:heme binding"/>
    <property type="evidence" value="ECO:0007669"/>
    <property type="project" value="InterPro"/>
</dbReference>
<sequence length="141" mass="16800">MTRSENFNRIGGRASLIIINKVFYDKVYQHPWLKQYFLNISQQHIEDQQVNFMQKVLGGENHYIGKAPPIAHKHMFIPDELFDIRRQLLLDTFKETNTHPELIDQWLILDESFRRILVKKFPTECKPCFNTDPILNFAKPE</sequence>